<evidence type="ECO:0000313" key="4">
    <source>
        <dbReference type="Proteomes" id="UP000249016"/>
    </source>
</evidence>
<protein>
    <recommendedName>
        <fullName evidence="2">Chemotaxis methyl-accepting receptor HlyB-like 4HB MCP domain-containing protein</fullName>
    </recommendedName>
</protein>
<name>A0A327NEG4_9BACT</name>
<feature type="domain" description="Chemotaxis methyl-accepting receptor HlyB-like 4HB MCP" evidence="2">
    <location>
        <begin position="8"/>
        <end position="185"/>
    </location>
</feature>
<dbReference type="AlphaFoldDB" id="A0A327NEG4"/>
<dbReference type="RefSeq" id="WP_111350851.1">
    <property type="nucleotide sequence ID" value="NZ_QLII01000002.1"/>
</dbReference>
<feature type="transmembrane region" description="Helical" evidence="1">
    <location>
        <begin position="193"/>
        <end position="211"/>
    </location>
</feature>
<dbReference type="Proteomes" id="UP000249016">
    <property type="component" value="Unassembled WGS sequence"/>
</dbReference>
<dbReference type="OrthoDB" id="1438991at2"/>
<comment type="caution">
    <text evidence="3">The sequence shown here is derived from an EMBL/GenBank/DDBJ whole genome shotgun (WGS) entry which is preliminary data.</text>
</comment>
<sequence length="227" mass="25207">MKWSFALQQKLKVAGLLLSLMLVILYTATSLKNDVQDMEQTVVALYADRLQPAIELVHINESIHAKRLLIEHQFVNEVPVSPAALAGQLGHYNQRINERISQYKKTKLTASETRWLNAFNKKFKQGQDLEKSIQALLIVEQPSQARQVFYGPGALVFKHSVQALHELVQIQAETGQQSVKDAHRMAAGGSLNVTLLTALSLLVGLVILGLIHNARLVGQPAPPFHLN</sequence>
<dbReference type="Pfam" id="PF12729">
    <property type="entry name" value="4HB_MCP_1"/>
    <property type="match status" value="1"/>
</dbReference>
<keyword evidence="4" id="KW-1185">Reference proteome</keyword>
<keyword evidence="1" id="KW-1133">Transmembrane helix</keyword>
<gene>
    <name evidence="3" type="ORF">HMF3257_37540</name>
</gene>
<proteinExistence type="predicted"/>
<evidence type="ECO:0000313" key="3">
    <source>
        <dbReference type="EMBL" id="RAI73103.1"/>
    </source>
</evidence>
<dbReference type="EMBL" id="QLII01000002">
    <property type="protein sequence ID" value="RAI73103.1"/>
    <property type="molecule type" value="Genomic_DNA"/>
</dbReference>
<keyword evidence="1" id="KW-0812">Transmembrane</keyword>
<accession>A0A327NEG4</accession>
<dbReference type="InterPro" id="IPR024478">
    <property type="entry name" value="HlyB_4HB_MCP"/>
</dbReference>
<keyword evidence="1" id="KW-0472">Membrane</keyword>
<reference evidence="3 4" key="1">
    <citation type="submission" date="2018-06" db="EMBL/GenBank/DDBJ databases">
        <title>Spirosoma sp. HMF3257 Genome sequencing and assembly.</title>
        <authorList>
            <person name="Kang H."/>
            <person name="Cha I."/>
            <person name="Kim H."/>
            <person name="Kang J."/>
            <person name="Joh K."/>
        </authorList>
    </citation>
    <scope>NUCLEOTIDE SEQUENCE [LARGE SCALE GENOMIC DNA]</scope>
    <source>
        <strain evidence="3 4">HMF3257</strain>
    </source>
</reference>
<organism evidence="3 4">
    <name type="scientific">Spirosoma telluris</name>
    <dbReference type="NCBI Taxonomy" id="2183553"/>
    <lineage>
        <taxon>Bacteria</taxon>
        <taxon>Pseudomonadati</taxon>
        <taxon>Bacteroidota</taxon>
        <taxon>Cytophagia</taxon>
        <taxon>Cytophagales</taxon>
        <taxon>Cytophagaceae</taxon>
        <taxon>Spirosoma</taxon>
    </lineage>
</organism>
<evidence type="ECO:0000259" key="2">
    <source>
        <dbReference type="Pfam" id="PF12729"/>
    </source>
</evidence>
<evidence type="ECO:0000256" key="1">
    <source>
        <dbReference type="SAM" id="Phobius"/>
    </source>
</evidence>